<feature type="signal peptide" evidence="1">
    <location>
        <begin position="1"/>
        <end position="16"/>
    </location>
</feature>
<feature type="chain" id="PRO_5011957453" description="Lipoprotein" evidence="1">
    <location>
        <begin position="17"/>
        <end position="131"/>
    </location>
</feature>
<dbReference type="RefSeq" id="WP_073418429.1">
    <property type="nucleotide sequence ID" value="NZ_FQWC01000014.1"/>
</dbReference>
<dbReference type="Proteomes" id="UP000184071">
    <property type="component" value="Unassembled WGS sequence"/>
</dbReference>
<keyword evidence="1" id="KW-0732">Signal</keyword>
<keyword evidence="3" id="KW-1185">Reference proteome</keyword>
<protein>
    <recommendedName>
        <fullName evidence="4">Lipoprotein</fullName>
    </recommendedName>
</protein>
<name>A0A1M5WJJ1_9FLAO</name>
<evidence type="ECO:0000313" key="3">
    <source>
        <dbReference type="Proteomes" id="UP000184071"/>
    </source>
</evidence>
<evidence type="ECO:0008006" key="4">
    <source>
        <dbReference type="Google" id="ProtNLM"/>
    </source>
</evidence>
<dbReference type="AlphaFoldDB" id="A0A1M5WJJ1"/>
<dbReference type="OrthoDB" id="839194at2"/>
<gene>
    <name evidence="2" type="ORF">SAMN05443663_11430</name>
</gene>
<evidence type="ECO:0000313" key="2">
    <source>
        <dbReference type="EMBL" id="SHH87696.1"/>
    </source>
</evidence>
<dbReference type="PROSITE" id="PS51257">
    <property type="entry name" value="PROKAR_LIPOPROTEIN"/>
    <property type="match status" value="1"/>
</dbReference>
<accession>A0A1M5WJJ1</accession>
<reference evidence="3" key="1">
    <citation type="submission" date="2016-11" db="EMBL/GenBank/DDBJ databases">
        <authorList>
            <person name="Varghese N."/>
            <person name="Submissions S."/>
        </authorList>
    </citation>
    <scope>NUCLEOTIDE SEQUENCE [LARGE SCALE GENOMIC DNA]</scope>
    <source>
        <strain evidence="3">DSM 17963</strain>
    </source>
</reference>
<evidence type="ECO:0000256" key="1">
    <source>
        <dbReference type="SAM" id="SignalP"/>
    </source>
</evidence>
<proteinExistence type="predicted"/>
<organism evidence="2 3">
    <name type="scientific">Flavobacterium defluvii</name>
    <dbReference type="NCBI Taxonomy" id="370979"/>
    <lineage>
        <taxon>Bacteria</taxon>
        <taxon>Pseudomonadati</taxon>
        <taxon>Bacteroidota</taxon>
        <taxon>Flavobacteriia</taxon>
        <taxon>Flavobacteriales</taxon>
        <taxon>Flavobacteriaceae</taxon>
        <taxon>Flavobacterium</taxon>
    </lineage>
</organism>
<dbReference type="EMBL" id="FQWC01000014">
    <property type="protein sequence ID" value="SHH87696.1"/>
    <property type="molecule type" value="Genomic_DNA"/>
</dbReference>
<sequence>MNKLFTLIILVFSAFACNKTKETSINKIVIHSVNLNIDTGSDVSCQDFNLTFGSHVKDKSIEDKSILTELENLLKKTKKRKKNKYVDVRRKIVIYYKDKTIDTLCAGRFNVLINNQLLEENTNLSNFVLDL</sequence>